<name>A0A2M4DJW7_ANODA</name>
<evidence type="ECO:0000256" key="1">
    <source>
        <dbReference type="SAM" id="SignalP"/>
    </source>
</evidence>
<reference evidence="2" key="1">
    <citation type="submission" date="2018-01" db="EMBL/GenBank/DDBJ databases">
        <title>An insight into the sialome of Amazonian anophelines.</title>
        <authorList>
            <person name="Ribeiro J.M."/>
            <person name="Scarpassa V."/>
            <person name="Calvo E."/>
        </authorList>
    </citation>
    <scope>NUCLEOTIDE SEQUENCE</scope>
</reference>
<evidence type="ECO:0000313" key="2">
    <source>
        <dbReference type="EMBL" id="MBW77832.1"/>
    </source>
</evidence>
<organism evidence="2">
    <name type="scientific">Anopheles darlingi</name>
    <name type="common">Mosquito</name>
    <dbReference type="NCBI Taxonomy" id="43151"/>
    <lineage>
        <taxon>Eukaryota</taxon>
        <taxon>Metazoa</taxon>
        <taxon>Ecdysozoa</taxon>
        <taxon>Arthropoda</taxon>
        <taxon>Hexapoda</taxon>
        <taxon>Insecta</taxon>
        <taxon>Pterygota</taxon>
        <taxon>Neoptera</taxon>
        <taxon>Endopterygota</taxon>
        <taxon>Diptera</taxon>
        <taxon>Nematocera</taxon>
        <taxon>Culicoidea</taxon>
        <taxon>Culicidae</taxon>
        <taxon>Anophelinae</taxon>
        <taxon>Anopheles</taxon>
    </lineage>
</organism>
<accession>A0A2M4DJW7</accession>
<dbReference type="AlphaFoldDB" id="A0A2M4DJW7"/>
<dbReference type="EMBL" id="GGFL01013654">
    <property type="protein sequence ID" value="MBW77832.1"/>
    <property type="molecule type" value="Transcribed_RNA"/>
</dbReference>
<sequence>MCRNALLCSLLCSALSSLFFCSSPFRRIRDPEQNPCTRSPDLPEIRWTNAHARTTLWKVHAAGLLFLPSFHSSASPAGLSRVSLHASASPGRQVFGFFFLSLRLSFNFRSNSCSCRFVAL</sequence>
<feature type="signal peptide" evidence="1">
    <location>
        <begin position="1"/>
        <end position="16"/>
    </location>
</feature>
<feature type="chain" id="PRO_5014663142" evidence="1">
    <location>
        <begin position="17"/>
        <end position="120"/>
    </location>
</feature>
<protein>
    <submittedName>
        <fullName evidence="2">Putative secreted protein</fullName>
    </submittedName>
</protein>
<keyword evidence="1" id="KW-0732">Signal</keyword>
<proteinExistence type="predicted"/>